<accession>A0A8C3B2B9</accession>
<keyword evidence="2" id="KW-0040">ANK repeat</keyword>
<evidence type="ECO:0000313" key="4">
    <source>
        <dbReference type="Proteomes" id="UP000694565"/>
    </source>
</evidence>
<keyword evidence="1" id="KW-0677">Repeat</keyword>
<gene>
    <name evidence="3" type="primary">LOC117746290</name>
</gene>
<protein>
    <submittedName>
        <fullName evidence="3">Ankyrin repeat domain 33B</fullName>
    </submittedName>
</protein>
<dbReference type="PANTHER" id="PTHR24173:SF91">
    <property type="entry name" value="ANKYRIN REPEAT DOMAIN-CONTAINING PROTEIN 33B"/>
    <property type="match status" value="1"/>
</dbReference>
<dbReference type="Gene3D" id="1.25.40.20">
    <property type="entry name" value="Ankyrin repeat-containing domain"/>
    <property type="match status" value="1"/>
</dbReference>
<dbReference type="Proteomes" id="UP000694565">
    <property type="component" value="Unplaced"/>
</dbReference>
<name>A0A8C3B2B9_CYCLU</name>
<dbReference type="GeneTree" id="ENSGT00500000044852"/>
<sequence>MKAAMQGRAECVRALMLAGGDIQARDNGRSMTPKDWALFTGRYETAHLMHRLMSKPCAEQFCDSFSLEWPVLEELVGQAQEPKSRWRRLINSLSCCPYRIYMNNRVNPVDDGVFDHMVQITTAISSPVIATACRTVCPGSPPCIGKRRQAVQEILRRQFFQNSRVLLIPKARDRRASLQTQLLMQIKMGQHFAATHKTNIVYNSGYLFDTVYSLI</sequence>
<dbReference type="InterPro" id="IPR036770">
    <property type="entry name" value="Ankyrin_rpt-contain_sf"/>
</dbReference>
<reference evidence="3" key="2">
    <citation type="submission" date="2025-09" db="UniProtKB">
        <authorList>
            <consortium name="Ensembl"/>
        </authorList>
    </citation>
    <scope>IDENTIFICATION</scope>
</reference>
<proteinExistence type="predicted"/>
<evidence type="ECO:0000313" key="3">
    <source>
        <dbReference type="Ensembl" id="ENSCLMP00005050248.1"/>
    </source>
</evidence>
<organism evidence="3 4">
    <name type="scientific">Cyclopterus lumpus</name>
    <name type="common">Lumpsucker</name>
    <dbReference type="NCBI Taxonomy" id="8103"/>
    <lineage>
        <taxon>Eukaryota</taxon>
        <taxon>Metazoa</taxon>
        <taxon>Chordata</taxon>
        <taxon>Craniata</taxon>
        <taxon>Vertebrata</taxon>
        <taxon>Euteleostomi</taxon>
        <taxon>Actinopterygii</taxon>
        <taxon>Neopterygii</taxon>
        <taxon>Teleostei</taxon>
        <taxon>Neoteleostei</taxon>
        <taxon>Acanthomorphata</taxon>
        <taxon>Eupercaria</taxon>
        <taxon>Perciformes</taxon>
        <taxon>Cottioidei</taxon>
        <taxon>Cottales</taxon>
        <taxon>Cyclopteridae</taxon>
        <taxon>Cyclopterus</taxon>
    </lineage>
</organism>
<dbReference type="SUPFAM" id="SSF48403">
    <property type="entry name" value="Ankyrin repeat"/>
    <property type="match status" value="1"/>
</dbReference>
<dbReference type="Ensembl" id="ENSCLMT00005051905.1">
    <property type="protein sequence ID" value="ENSCLMP00005050248.1"/>
    <property type="gene ID" value="ENSCLMG00005022829.1"/>
</dbReference>
<reference evidence="3" key="1">
    <citation type="submission" date="2025-08" db="UniProtKB">
        <authorList>
            <consortium name="Ensembl"/>
        </authorList>
    </citation>
    <scope>IDENTIFICATION</scope>
</reference>
<evidence type="ECO:0000256" key="2">
    <source>
        <dbReference type="ARBA" id="ARBA00023043"/>
    </source>
</evidence>
<evidence type="ECO:0000256" key="1">
    <source>
        <dbReference type="ARBA" id="ARBA00022737"/>
    </source>
</evidence>
<dbReference type="PANTHER" id="PTHR24173">
    <property type="entry name" value="ANKYRIN REPEAT CONTAINING"/>
    <property type="match status" value="1"/>
</dbReference>
<keyword evidence="4" id="KW-1185">Reference proteome</keyword>
<dbReference type="AlphaFoldDB" id="A0A8C3B2B9"/>